<evidence type="ECO:0000313" key="3">
    <source>
        <dbReference type="Proteomes" id="UP001595729"/>
    </source>
</evidence>
<accession>A0ABV7W6T3</accession>
<gene>
    <name evidence="2" type="ORF">ACFOPI_13790</name>
</gene>
<comment type="caution">
    <text evidence="2">The sequence shown here is derived from an EMBL/GenBank/DDBJ whole genome shotgun (WGS) entry which is preliminary data.</text>
</comment>
<evidence type="ECO:0000313" key="2">
    <source>
        <dbReference type="EMBL" id="MFC3684672.1"/>
    </source>
</evidence>
<keyword evidence="1" id="KW-0472">Membrane</keyword>
<dbReference type="Proteomes" id="UP001595729">
    <property type="component" value="Unassembled WGS sequence"/>
</dbReference>
<dbReference type="RefSeq" id="WP_382174703.1">
    <property type="nucleotide sequence ID" value="NZ_JBHRXX010000005.1"/>
</dbReference>
<keyword evidence="3" id="KW-1185">Reference proteome</keyword>
<keyword evidence="1" id="KW-1133">Transmembrane helix</keyword>
<feature type="transmembrane region" description="Helical" evidence="1">
    <location>
        <begin position="156"/>
        <end position="178"/>
    </location>
</feature>
<feature type="transmembrane region" description="Helical" evidence="1">
    <location>
        <begin position="46"/>
        <end position="68"/>
    </location>
</feature>
<name>A0ABV7W6T3_9BURK</name>
<feature type="transmembrane region" description="Helical" evidence="1">
    <location>
        <begin position="122"/>
        <end position="144"/>
    </location>
</feature>
<keyword evidence="1" id="KW-0812">Transmembrane</keyword>
<evidence type="ECO:0000256" key="1">
    <source>
        <dbReference type="SAM" id="Phobius"/>
    </source>
</evidence>
<feature type="transmembrane region" description="Helical" evidence="1">
    <location>
        <begin position="89"/>
        <end position="116"/>
    </location>
</feature>
<organism evidence="2 3">
    <name type="scientific">Hydrogenophaga luteola</name>
    <dbReference type="NCBI Taxonomy" id="1591122"/>
    <lineage>
        <taxon>Bacteria</taxon>
        <taxon>Pseudomonadati</taxon>
        <taxon>Pseudomonadota</taxon>
        <taxon>Betaproteobacteria</taxon>
        <taxon>Burkholderiales</taxon>
        <taxon>Comamonadaceae</taxon>
        <taxon>Hydrogenophaga</taxon>
    </lineage>
</organism>
<protein>
    <submittedName>
        <fullName evidence="2">Uncharacterized protein</fullName>
    </submittedName>
</protein>
<reference evidence="3" key="1">
    <citation type="journal article" date="2019" name="Int. J. Syst. Evol. Microbiol.">
        <title>The Global Catalogue of Microorganisms (GCM) 10K type strain sequencing project: providing services to taxonomists for standard genome sequencing and annotation.</title>
        <authorList>
            <consortium name="The Broad Institute Genomics Platform"/>
            <consortium name="The Broad Institute Genome Sequencing Center for Infectious Disease"/>
            <person name="Wu L."/>
            <person name="Ma J."/>
        </authorList>
    </citation>
    <scope>NUCLEOTIDE SEQUENCE [LARGE SCALE GENOMIC DNA]</scope>
    <source>
        <strain evidence="3">KCTC 42501</strain>
    </source>
</reference>
<sequence>MESMMLASVMLHPGALAILALAIFGAVCLGAKETEPYQRLSRGRLFAGFLSVFAVSLAVAGAGSYVSPEVALRFGVAPENYWSAIWREFATLSVLLSYLSLLGCAAFGVPIVTLLAKRRSATVPLVVAASVPVSLGVVGMLVLLSTAPTARIAKGAALMVGLHAVMAVGFSMGVRLPWRRPRKEA</sequence>
<proteinExistence type="predicted"/>
<dbReference type="EMBL" id="JBHRXX010000005">
    <property type="protein sequence ID" value="MFC3684672.1"/>
    <property type="molecule type" value="Genomic_DNA"/>
</dbReference>